<gene>
    <name evidence="1" type="ORF">SO802_023854</name>
</gene>
<protein>
    <submittedName>
        <fullName evidence="1">Uncharacterized protein</fullName>
    </submittedName>
</protein>
<evidence type="ECO:0000313" key="2">
    <source>
        <dbReference type="Proteomes" id="UP001459277"/>
    </source>
</evidence>
<dbReference type="EMBL" id="JAZDWU010000008">
    <property type="protein sequence ID" value="KAK9994151.1"/>
    <property type="molecule type" value="Genomic_DNA"/>
</dbReference>
<dbReference type="AlphaFoldDB" id="A0AAW2C8M5"/>
<proteinExistence type="predicted"/>
<organism evidence="1 2">
    <name type="scientific">Lithocarpus litseifolius</name>
    <dbReference type="NCBI Taxonomy" id="425828"/>
    <lineage>
        <taxon>Eukaryota</taxon>
        <taxon>Viridiplantae</taxon>
        <taxon>Streptophyta</taxon>
        <taxon>Embryophyta</taxon>
        <taxon>Tracheophyta</taxon>
        <taxon>Spermatophyta</taxon>
        <taxon>Magnoliopsida</taxon>
        <taxon>eudicotyledons</taxon>
        <taxon>Gunneridae</taxon>
        <taxon>Pentapetalae</taxon>
        <taxon>rosids</taxon>
        <taxon>fabids</taxon>
        <taxon>Fagales</taxon>
        <taxon>Fagaceae</taxon>
        <taxon>Lithocarpus</taxon>
    </lineage>
</organism>
<name>A0AAW2C8M5_9ROSI</name>
<evidence type="ECO:0000313" key="1">
    <source>
        <dbReference type="EMBL" id="KAK9994151.1"/>
    </source>
</evidence>
<keyword evidence="2" id="KW-1185">Reference proteome</keyword>
<comment type="caution">
    <text evidence="1">The sequence shown here is derived from an EMBL/GenBank/DDBJ whole genome shotgun (WGS) entry which is preliminary data.</text>
</comment>
<reference evidence="1 2" key="1">
    <citation type="submission" date="2024-01" db="EMBL/GenBank/DDBJ databases">
        <title>A telomere-to-telomere, gap-free genome of sweet tea (Lithocarpus litseifolius).</title>
        <authorList>
            <person name="Zhou J."/>
        </authorList>
    </citation>
    <scope>NUCLEOTIDE SEQUENCE [LARGE SCALE GENOMIC DNA]</scope>
    <source>
        <strain evidence="1">Zhou-2022a</strain>
        <tissue evidence="1">Leaf</tissue>
    </source>
</reference>
<sequence length="72" mass="8925">MEEEGSRGTAIRGWREGSRGTVKLVFLLRSAWAIRLRRTEERRESFAVRFVFWLENDFGFFWRERFWLRDYC</sequence>
<accession>A0AAW2C8M5</accession>
<dbReference type="Proteomes" id="UP001459277">
    <property type="component" value="Unassembled WGS sequence"/>
</dbReference>